<dbReference type="SUPFAM" id="SSF54427">
    <property type="entry name" value="NTF2-like"/>
    <property type="match status" value="1"/>
</dbReference>
<sequence length="436" mass="47865">MAPDMPRARKGAPFFLPQALRLQVCMGRRLSSFLLIAALACASLPAAAAPSNSARKAAPAARQPAAPPPRDGQAESRLIEAYRLVGQGRRRDALAHAERLVRDYPQFQLAQLLYGDLLATQVPPGKTVPGRPEASAPLLRELQQEAQLRLQALRERPPAGAIPAQFLALAPSARHAIAVDTSRARLYLFENGPHGPQLVADYYVSVGKQGVEKVAEGDMRTPLGVYFIGSNLDPKSLKDFYGAGALTLNYPNPYDLRRGKTGSGIWVHGTPPEQYSRAPQATDGCVVMANTDLARLLRTVEVRSTPVVIARQLQWVAPQSLQAERHAFTSQLQAWQQAKRSGDLQRLLSFYASDFASYDKSLADWTPVLQREVQKLQGRNFALKDLSYLRWSDSADTMVVTFGEVAEGARTGPVKRQYWLRQGGGAWKIFFEGVIG</sequence>
<protein>
    <submittedName>
        <fullName evidence="10">L,D-transpeptidase catalytic domain</fullName>
    </submittedName>
</protein>
<dbReference type="Gene3D" id="2.40.440.10">
    <property type="entry name" value="L,D-transpeptidase catalytic domain-like"/>
    <property type="match status" value="1"/>
</dbReference>
<accession>A0A1I7GTW9</accession>
<evidence type="ECO:0000313" key="10">
    <source>
        <dbReference type="EMBL" id="SFU51859.1"/>
    </source>
</evidence>
<evidence type="ECO:0000256" key="7">
    <source>
        <dbReference type="PROSITE-ProRule" id="PRU01373"/>
    </source>
</evidence>
<dbReference type="GO" id="GO:0016740">
    <property type="term" value="F:transferase activity"/>
    <property type="evidence" value="ECO:0007669"/>
    <property type="project" value="UniProtKB-KW"/>
</dbReference>
<dbReference type="Gene3D" id="3.10.450.50">
    <property type="match status" value="1"/>
</dbReference>
<evidence type="ECO:0000256" key="3">
    <source>
        <dbReference type="ARBA" id="ARBA00022679"/>
    </source>
</evidence>
<evidence type="ECO:0000313" key="11">
    <source>
        <dbReference type="Proteomes" id="UP000183656"/>
    </source>
</evidence>
<feature type="active site" description="Nucleophile" evidence="7">
    <location>
        <position position="285"/>
    </location>
</feature>
<gene>
    <name evidence="10" type="ORF">SAMN04489707_100710</name>
</gene>
<dbReference type="Proteomes" id="UP000183656">
    <property type="component" value="Unassembled WGS sequence"/>
</dbReference>
<keyword evidence="3" id="KW-0808">Transferase</keyword>
<dbReference type="AlphaFoldDB" id="A0A1I7GTW9"/>
<reference evidence="10 11" key="1">
    <citation type="submission" date="2016-10" db="EMBL/GenBank/DDBJ databases">
        <authorList>
            <person name="de Groot N.N."/>
        </authorList>
    </citation>
    <scope>NUCLEOTIDE SEQUENCE [LARGE SCALE GENOMIC DNA]</scope>
    <source>
        <strain evidence="10 11">R-24608</strain>
    </source>
</reference>
<keyword evidence="5 7" id="KW-0573">Peptidoglycan synthesis</keyword>
<dbReference type="InterPro" id="IPR038063">
    <property type="entry name" value="Transpep_catalytic_dom"/>
</dbReference>
<evidence type="ECO:0000256" key="6">
    <source>
        <dbReference type="ARBA" id="ARBA00023316"/>
    </source>
</evidence>
<dbReference type="UniPathway" id="UPA00219"/>
<keyword evidence="6 7" id="KW-0961">Cell wall biogenesis/degradation</keyword>
<comment type="similarity">
    <text evidence="2">Belongs to the YkuD family.</text>
</comment>
<comment type="pathway">
    <text evidence="1 7">Cell wall biogenesis; peptidoglycan biosynthesis.</text>
</comment>
<feature type="signal peptide" evidence="8">
    <location>
        <begin position="1"/>
        <end position="48"/>
    </location>
</feature>
<evidence type="ECO:0000256" key="4">
    <source>
        <dbReference type="ARBA" id="ARBA00022960"/>
    </source>
</evidence>
<evidence type="ECO:0000256" key="8">
    <source>
        <dbReference type="SAM" id="SignalP"/>
    </source>
</evidence>
<keyword evidence="8" id="KW-0732">Signal</keyword>
<evidence type="ECO:0000256" key="2">
    <source>
        <dbReference type="ARBA" id="ARBA00005992"/>
    </source>
</evidence>
<dbReference type="EMBL" id="FPBX01000007">
    <property type="protein sequence ID" value="SFU51859.1"/>
    <property type="molecule type" value="Genomic_DNA"/>
</dbReference>
<dbReference type="PROSITE" id="PS52029">
    <property type="entry name" value="LD_TPASE"/>
    <property type="match status" value="1"/>
</dbReference>
<evidence type="ECO:0000259" key="9">
    <source>
        <dbReference type="PROSITE" id="PS52029"/>
    </source>
</evidence>
<dbReference type="SUPFAM" id="SSF141523">
    <property type="entry name" value="L,D-transpeptidase catalytic domain-like"/>
    <property type="match status" value="1"/>
</dbReference>
<feature type="chain" id="PRO_5010282406" evidence="8">
    <location>
        <begin position="49"/>
        <end position="436"/>
    </location>
</feature>
<feature type="domain" description="L,D-TPase catalytic" evidence="9">
    <location>
        <begin position="175"/>
        <end position="310"/>
    </location>
</feature>
<dbReference type="InterPro" id="IPR056203">
    <property type="entry name" value="Cds6_C"/>
</dbReference>
<dbReference type="GO" id="GO:0071555">
    <property type="term" value="P:cell wall organization"/>
    <property type="evidence" value="ECO:0007669"/>
    <property type="project" value="UniProtKB-UniRule"/>
</dbReference>
<organism evidence="10 11">
    <name type="scientific">Paenacidovorax caeni</name>
    <dbReference type="NCBI Taxonomy" id="343013"/>
    <lineage>
        <taxon>Bacteria</taxon>
        <taxon>Pseudomonadati</taxon>
        <taxon>Pseudomonadota</taxon>
        <taxon>Betaproteobacteria</taxon>
        <taxon>Burkholderiales</taxon>
        <taxon>Comamonadaceae</taxon>
        <taxon>Paenacidovorax</taxon>
    </lineage>
</organism>
<dbReference type="STRING" id="343013.SAMN04489707_100710"/>
<dbReference type="PANTHER" id="PTHR36699:SF1">
    <property type="entry name" value="L,D-TRANSPEPTIDASE YAFK-RELATED"/>
    <property type="match status" value="1"/>
</dbReference>
<dbReference type="InterPro" id="IPR032710">
    <property type="entry name" value="NTF2-like_dom_sf"/>
</dbReference>
<dbReference type="GO" id="GO:0008360">
    <property type="term" value="P:regulation of cell shape"/>
    <property type="evidence" value="ECO:0007669"/>
    <property type="project" value="UniProtKB-UniRule"/>
</dbReference>
<dbReference type="Pfam" id="PF03734">
    <property type="entry name" value="YkuD"/>
    <property type="match status" value="1"/>
</dbReference>
<dbReference type="GO" id="GO:0009252">
    <property type="term" value="P:peptidoglycan biosynthetic process"/>
    <property type="evidence" value="ECO:0007669"/>
    <property type="project" value="UniProtKB-UniPathway"/>
</dbReference>
<dbReference type="InterPro" id="IPR005490">
    <property type="entry name" value="LD_TPept_cat_dom"/>
</dbReference>
<dbReference type="Pfam" id="PF24125">
    <property type="entry name" value="Cds6_C"/>
    <property type="match status" value="1"/>
</dbReference>
<evidence type="ECO:0000256" key="5">
    <source>
        <dbReference type="ARBA" id="ARBA00022984"/>
    </source>
</evidence>
<proteinExistence type="inferred from homology"/>
<dbReference type="CDD" id="cd16913">
    <property type="entry name" value="YkuD_like"/>
    <property type="match status" value="1"/>
</dbReference>
<keyword evidence="11" id="KW-1185">Reference proteome</keyword>
<name>A0A1I7GTW9_9BURK</name>
<dbReference type="PANTHER" id="PTHR36699">
    <property type="entry name" value="LD-TRANSPEPTIDASE"/>
    <property type="match status" value="1"/>
</dbReference>
<feature type="active site" description="Proton donor/acceptor" evidence="7">
    <location>
        <position position="268"/>
    </location>
</feature>
<dbReference type="GO" id="GO:0004180">
    <property type="term" value="F:carboxypeptidase activity"/>
    <property type="evidence" value="ECO:0007669"/>
    <property type="project" value="UniProtKB-ARBA"/>
</dbReference>
<evidence type="ECO:0000256" key="1">
    <source>
        <dbReference type="ARBA" id="ARBA00004752"/>
    </source>
</evidence>
<keyword evidence="4 7" id="KW-0133">Cell shape</keyword>